<proteinExistence type="predicted"/>
<organism evidence="2 3">
    <name type="scientific">Culicoidibacter larvae</name>
    <dbReference type="NCBI Taxonomy" id="2579976"/>
    <lineage>
        <taxon>Bacteria</taxon>
        <taxon>Bacillati</taxon>
        <taxon>Bacillota</taxon>
        <taxon>Culicoidibacteria</taxon>
        <taxon>Culicoidibacterales</taxon>
        <taxon>Culicoidibacteraceae</taxon>
        <taxon>Culicoidibacter</taxon>
    </lineage>
</organism>
<dbReference type="PANTHER" id="PTHR33434">
    <property type="entry name" value="DEGV DOMAIN-CONTAINING PROTEIN DR_1986-RELATED"/>
    <property type="match status" value="1"/>
</dbReference>
<name>A0A5R8QDL3_9FIRM</name>
<dbReference type="NCBIfam" id="TIGR00762">
    <property type="entry name" value="DegV"/>
    <property type="match status" value="1"/>
</dbReference>
<dbReference type="InterPro" id="IPR050270">
    <property type="entry name" value="DegV_domain_contain"/>
</dbReference>
<reference evidence="2 3" key="1">
    <citation type="submission" date="2019-05" db="EMBL/GenBank/DDBJ databases">
        <title>Culicoidintestinum kansasii gen. nov., sp. nov. from the gastrointestinal tract of the biting midge, Culicoides sonorensis.</title>
        <authorList>
            <person name="Neupane S."/>
            <person name="Ghosh A."/>
            <person name="Gunther S."/>
            <person name="Martin K."/>
            <person name="Zurek L."/>
        </authorList>
    </citation>
    <scope>NUCLEOTIDE SEQUENCE [LARGE SCALE GENOMIC DNA]</scope>
    <source>
        <strain evidence="2 3">CS-1</strain>
    </source>
</reference>
<dbReference type="Proteomes" id="UP000306912">
    <property type="component" value="Unassembled WGS sequence"/>
</dbReference>
<protein>
    <submittedName>
        <fullName evidence="2">DegV family protein</fullName>
    </submittedName>
</protein>
<keyword evidence="3" id="KW-1185">Reference proteome</keyword>
<keyword evidence="1" id="KW-0446">Lipid-binding</keyword>
<dbReference type="AlphaFoldDB" id="A0A5R8QDL3"/>
<dbReference type="InParanoid" id="A0A5R8QDL3"/>
<dbReference type="GO" id="GO:0008289">
    <property type="term" value="F:lipid binding"/>
    <property type="evidence" value="ECO:0007669"/>
    <property type="project" value="UniProtKB-KW"/>
</dbReference>
<accession>A0A5R8QDL3</accession>
<evidence type="ECO:0000256" key="1">
    <source>
        <dbReference type="ARBA" id="ARBA00023121"/>
    </source>
</evidence>
<dbReference type="Gene3D" id="3.40.50.10170">
    <property type="match status" value="1"/>
</dbReference>
<dbReference type="PROSITE" id="PS51482">
    <property type="entry name" value="DEGV"/>
    <property type="match status" value="1"/>
</dbReference>
<dbReference type="InterPro" id="IPR043168">
    <property type="entry name" value="DegV_C"/>
</dbReference>
<dbReference type="SUPFAM" id="SSF82549">
    <property type="entry name" value="DAK1/DegV-like"/>
    <property type="match status" value="1"/>
</dbReference>
<sequence>MNAMKKFAYIFDSTIRIDQADIDAYNIFIQPLYVIIDGKPYRDTIDITAEDFYQKLKDGAEPTTSQPSAGDFVETYEKIKAQGYTDVLVFTISAKLSGTAQAAKSAESLTDGLTVHIFDTGTTSYLAGLCAFDVVKFAETTDDLDAIHAFADDIFGRIDIRFYVDSLEALKRGGRISSFQAAIGSLLQIKPMIRLVDGELDNYSKERTSKKAVKAVMEDMRSVGPFEKVILLHSTDPGIIEALTTAFEAAYPGVEYQLAPLCTVIGVHTGPYVGALAVVTKDKHE</sequence>
<gene>
    <name evidence="2" type="ORF">FEZ08_06900</name>
</gene>
<dbReference type="Gene3D" id="3.30.1180.10">
    <property type="match status" value="1"/>
</dbReference>
<comment type="caution">
    <text evidence="2">The sequence shown here is derived from an EMBL/GenBank/DDBJ whole genome shotgun (WGS) entry which is preliminary data.</text>
</comment>
<evidence type="ECO:0000313" key="2">
    <source>
        <dbReference type="EMBL" id="TLG73857.1"/>
    </source>
</evidence>
<evidence type="ECO:0000313" key="3">
    <source>
        <dbReference type="Proteomes" id="UP000306912"/>
    </source>
</evidence>
<dbReference type="InterPro" id="IPR003797">
    <property type="entry name" value="DegV"/>
</dbReference>
<dbReference type="PANTHER" id="PTHR33434:SF2">
    <property type="entry name" value="FATTY ACID-BINDING PROTEIN TM_1468"/>
    <property type="match status" value="1"/>
</dbReference>
<dbReference type="EMBL" id="VBWP01000005">
    <property type="protein sequence ID" value="TLG73857.1"/>
    <property type="molecule type" value="Genomic_DNA"/>
</dbReference>
<dbReference type="Pfam" id="PF02645">
    <property type="entry name" value="DegV"/>
    <property type="match status" value="1"/>
</dbReference>
<dbReference type="OrthoDB" id="9775494at2"/>